<dbReference type="GO" id="GO:0003924">
    <property type="term" value="F:GTPase activity"/>
    <property type="evidence" value="ECO:0007669"/>
    <property type="project" value="InterPro"/>
</dbReference>
<sequence>MYDMGKLSKFLLRLKKTKKVVRITIVGDGAVGKTTLVQVMLQKTNHRTEKSLSRESIKEKKITRTPFMEIETWTYRDLILQCYDLAGQRIEGSHPLDILKHQVLQSIDIFIFVFSVDRYESFENLNNWMQLMDLDQKSKNGKTGFILIGNKIDLERNVSDGLIQSIIGKNKYFQSYIETCSLDGRGIDSLLDEIATMGKKLLN</sequence>
<organism evidence="2">
    <name type="scientific">marine sediment metagenome</name>
    <dbReference type="NCBI Taxonomy" id="412755"/>
    <lineage>
        <taxon>unclassified sequences</taxon>
        <taxon>metagenomes</taxon>
        <taxon>ecological metagenomes</taxon>
    </lineage>
</organism>
<dbReference type="SMART" id="SM00173">
    <property type="entry name" value="RAS"/>
    <property type="match status" value="1"/>
</dbReference>
<dbReference type="InterPro" id="IPR001806">
    <property type="entry name" value="Small_GTPase"/>
</dbReference>
<dbReference type="AlphaFoldDB" id="A0A0F9NRH8"/>
<comment type="caution">
    <text evidence="2">The sequence shown here is derived from an EMBL/GenBank/DDBJ whole genome shotgun (WGS) entry which is preliminary data.</text>
</comment>
<dbReference type="PRINTS" id="PR00449">
    <property type="entry name" value="RASTRNSFRMNG"/>
</dbReference>
<dbReference type="GO" id="GO:0005525">
    <property type="term" value="F:GTP binding"/>
    <property type="evidence" value="ECO:0007669"/>
    <property type="project" value="InterPro"/>
</dbReference>
<accession>A0A0F9NRH8</accession>
<evidence type="ECO:0000256" key="1">
    <source>
        <dbReference type="ARBA" id="ARBA00006270"/>
    </source>
</evidence>
<gene>
    <name evidence="2" type="ORF">LCGC14_0934230</name>
</gene>
<dbReference type="Pfam" id="PF00071">
    <property type="entry name" value="Ras"/>
    <property type="match status" value="1"/>
</dbReference>
<name>A0A0F9NRH8_9ZZZZ</name>
<dbReference type="PROSITE" id="PS51421">
    <property type="entry name" value="RAS"/>
    <property type="match status" value="1"/>
</dbReference>
<dbReference type="InterPro" id="IPR050209">
    <property type="entry name" value="Rab_GTPases_membrane_traffic"/>
</dbReference>
<dbReference type="SMART" id="SM00175">
    <property type="entry name" value="RAB"/>
    <property type="match status" value="1"/>
</dbReference>
<evidence type="ECO:0008006" key="3">
    <source>
        <dbReference type="Google" id="ProtNLM"/>
    </source>
</evidence>
<dbReference type="Gene3D" id="3.40.50.300">
    <property type="entry name" value="P-loop containing nucleotide triphosphate hydrolases"/>
    <property type="match status" value="1"/>
</dbReference>
<dbReference type="NCBIfam" id="TIGR00231">
    <property type="entry name" value="small_GTP"/>
    <property type="match status" value="1"/>
</dbReference>
<comment type="similarity">
    <text evidence="1">Belongs to the small GTPase superfamily. Rab family.</text>
</comment>
<dbReference type="EMBL" id="LAZR01003229">
    <property type="protein sequence ID" value="KKN20569.1"/>
    <property type="molecule type" value="Genomic_DNA"/>
</dbReference>
<dbReference type="PANTHER" id="PTHR47979">
    <property type="entry name" value="DRAB11-RELATED"/>
    <property type="match status" value="1"/>
</dbReference>
<dbReference type="PROSITE" id="PS51419">
    <property type="entry name" value="RAB"/>
    <property type="match status" value="1"/>
</dbReference>
<proteinExistence type="inferred from homology"/>
<dbReference type="InterPro" id="IPR005225">
    <property type="entry name" value="Small_GTP-bd"/>
</dbReference>
<evidence type="ECO:0000313" key="2">
    <source>
        <dbReference type="EMBL" id="KKN20569.1"/>
    </source>
</evidence>
<protein>
    <recommendedName>
        <fullName evidence="3">G domain-containing protein</fullName>
    </recommendedName>
</protein>
<dbReference type="CDD" id="cd00882">
    <property type="entry name" value="Ras_like_GTPase"/>
    <property type="match status" value="1"/>
</dbReference>
<reference evidence="2" key="1">
    <citation type="journal article" date="2015" name="Nature">
        <title>Complex archaea that bridge the gap between prokaryotes and eukaryotes.</title>
        <authorList>
            <person name="Spang A."/>
            <person name="Saw J.H."/>
            <person name="Jorgensen S.L."/>
            <person name="Zaremba-Niedzwiedzka K."/>
            <person name="Martijn J."/>
            <person name="Lind A.E."/>
            <person name="van Eijk R."/>
            <person name="Schleper C."/>
            <person name="Guy L."/>
            <person name="Ettema T.J."/>
        </authorList>
    </citation>
    <scope>NUCLEOTIDE SEQUENCE</scope>
</reference>
<dbReference type="SUPFAM" id="SSF52540">
    <property type="entry name" value="P-loop containing nucleoside triphosphate hydrolases"/>
    <property type="match status" value="1"/>
</dbReference>
<dbReference type="InterPro" id="IPR027417">
    <property type="entry name" value="P-loop_NTPase"/>
</dbReference>